<dbReference type="WBParaSite" id="TMUE_1000003967.1">
    <property type="protein sequence ID" value="TMUE_1000003967.1"/>
    <property type="gene ID" value="WBGene00298824"/>
</dbReference>
<sequence length="174" mass="19511">MPLRRLCATTPRWNESTPSTSRAQNEKRIGWVHQSWLENYLLLREKAGYTGIQGRQQRLCKIKPQLLEQRGRSLPKGNHLRTFSGKGGMQPAHNASVSGVINQPCQRAKPVPGRVNRATHDTQWSPAKVLKEETGFGRRPTIAPKRRAPGKTLLRFLEGQNLIVIGGHPAAFPQ</sequence>
<dbReference type="AlphaFoldDB" id="A0A5S6QAH2"/>
<organism evidence="2 3">
    <name type="scientific">Trichuris muris</name>
    <name type="common">Mouse whipworm</name>
    <dbReference type="NCBI Taxonomy" id="70415"/>
    <lineage>
        <taxon>Eukaryota</taxon>
        <taxon>Metazoa</taxon>
        <taxon>Ecdysozoa</taxon>
        <taxon>Nematoda</taxon>
        <taxon>Enoplea</taxon>
        <taxon>Dorylaimia</taxon>
        <taxon>Trichinellida</taxon>
        <taxon>Trichuridae</taxon>
        <taxon>Trichuris</taxon>
    </lineage>
</organism>
<evidence type="ECO:0000313" key="3">
    <source>
        <dbReference type="WBParaSite" id="TMUE_1000003967.1"/>
    </source>
</evidence>
<feature type="region of interest" description="Disordered" evidence="1">
    <location>
        <begin position="1"/>
        <end position="25"/>
    </location>
</feature>
<reference evidence="3" key="1">
    <citation type="submission" date="2019-12" db="UniProtKB">
        <authorList>
            <consortium name="WormBaseParasite"/>
        </authorList>
    </citation>
    <scope>IDENTIFICATION</scope>
</reference>
<evidence type="ECO:0000256" key="1">
    <source>
        <dbReference type="SAM" id="MobiDB-lite"/>
    </source>
</evidence>
<keyword evidence="2" id="KW-1185">Reference proteome</keyword>
<dbReference type="Proteomes" id="UP000046395">
    <property type="component" value="Unassembled WGS sequence"/>
</dbReference>
<accession>A0A5S6QAH2</accession>
<proteinExistence type="predicted"/>
<name>A0A5S6QAH2_TRIMR</name>
<evidence type="ECO:0000313" key="2">
    <source>
        <dbReference type="Proteomes" id="UP000046395"/>
    </source>
</evidence>
<protein>
    <submittedName>
        <fullName evidence="3">Uncharacterized protein</fullName>
    </submittedName>
</protein>
<feature type="compositionally biased region" description="Polar residues" evidence="1">
    <location>
        <begin position="11"/>
        <end position="23"/>
    </location>
</feature>